<dbReference type="InterPro" id="IPR032259">
    <property type="entry name" value="HIBYL-CoA-H"/>
</dbReference>
<dbReference type="GO" id="GO:0005829">
    <property type="term" value="C:cytosol"/>
    <property type="evidence" value="ECO:0007669"/>
    <property type="project" value="TreeGrafter"/>
</dbReference>
<evidence type="ECO:0000259" key="4">
    <source>
        <dbReference type="Pfam" id="PF16113"/>
    </source>
</evidence>
<dbReference type="PANTHER" id="PTHR43176:SF3">
    <property type="entry name" value="3-HYDROXYISOBUTYRYL-COA HYDROLASE, MITOCHONDRIAL"/>
    <property type="match status" value="1"/>
</dbReference>
<comment type="catalytic activity">
    <reaction evidence="1">
        <text>3-hydroxy-2-methylpropanoyl-CoA + H2O = 3-hydroxy-2-methylpropanoate + CoA + H(+)</text>
        <dbReference type="Rhea" id="RHEA:20888"/>
        <dbReference type="ChEBI" id="CHEBI:11805"/>
        <dbReference type="ChEBI" id="CHEBI:15377"/>
        <dbReference type="ChEBI" id="CHEBI:15378"/>
        <dbReference type="ChEBI" id="CHEBI:57287"/>
        <dbReference type="ChEBI" id="CHEBI:57340"/>
        <dbReference type="EC" id="3.1.2.4"/>
    </reaction>
</comment>
<dbReference type="EC" id="3.1.2.4" evidence="2"/>
<dbReference type="CDD" id="cd06558">
    <property type="entry name" value="crotonase-like"/>
    <property type="match status" value="1"/>
</dbReference>
<proteinExistence type="predicted"/>
<dbReference type="NCBIfam" id="NF004127">
    <property type="entry name" value="PRK05617.1"/>
    <property type="match status" value="1"/>
</dbReference>
<dbReference type="Proteomes" id="UP000494115">
    <property type="component" value="Unassembled WGS sequence"/>
</dbReference>
<dbReference type="GO" id="GO:0006574">
    <property type="term" value="P:L-valine catabolic process"/>
    <property type="evidence" value="ECO:0007669"/>
    <property type="project" value="TreeGrafter"/>
</dbReference>
<keyword evidence="5" id="KW-0456">Lyase</keyword>
<keyword evidence="6" id="KW-1185">Reference proteome</keyword>
<dbReference type="RefSeq" id="WP_246257142.1">
    <property type="nucleotide sequence ID" value="NZ_CADIKM010000005.1"/>
</dbReference>
<dbReference type="AlphaFoldDB" id="A0A6S7B0B4"/>
<feature type="domain" description="Enoyl-CoA hydratase/isomerase" evidence="4">
    <location>
        <begin position="17"/>
        <end position="351"/>
    </location>
</feature>
<evidence type="ECO:0000313" key="6">
    <source>
        <dbReference type="Proteomes" id="UP000494115"/>
    </source>
</evidence>
<dbReference type="InterPro" id="IPR029045">
    <property type="entry name" value="ClpP/crotonase-like_dom_sf"/>
</dbReference>
<dbReference type="GO" id="GO:0016829">
    <property type="term" value="F:lyase activity"/>
    <property type="evidence" value="ECO:0007669"/>
    <property type="project" value="UniProtKB-KW"/>
</dbReference>
<evidence type="ECO:0000256" key="1">
    <source>
        <dbReference type="ARBA" id="ARBA00001709"/>
    </source>
</evidence>
<evidence type="ECO:0000256" key="2">
    <source>
        <dbReference type="ARBA" id="ARBA00011915"/>
    </source>
</evidence>
<name>A0A6S7B0B4_9BURK</name>
<keyword evidence="3" id="KW-0378">Hydrolase</keyword>
<dbReference type="PANTHER" id="PTHR43176">
    <property type="entry name" value="3-HYDROXYISOBUTYRYL-COA HYDROLASE-RELATED"/>
    <property type="match status" value="1"/>
</dbReference>
<sequence length="374" mass="40539">MADTAETILFHVSHRLAIITLNRESALNALNRDMVRELAACLDTCRNDEQIDALVLRGAGAKGFCAGGDVRALYHQAKDSEVDWPQFFIDEYRLDFALHTFAKPVVALMDGVTMGGGMGLAQGVPLRIATERSKIAMPEARIGLVPDVGATYFLNTMPIELALYVGLTGVTLSGADAVACNLADACVPGEWLRDFESRLDTLEDASSLDPLARIFVPPSDVRPPAPIEALLPLIRRHFAAQASLEDMVASLESDASQPIPSEQRAWVEATLTALKAGSPLALNVTREALIRGRQMTLGACFQMEFDLVTRSIRDGDFLEGVRARLVDKDGMPRWVPPTLDAVDAGRVQDFFDSAWHGGAHPLSDLGDGPGRRYG</sequence>
<organism evidence="5 6">
    <name type="scientific">Pararobbsia alpina</name>
    <dbReference type="NCBI Taxonomy" id="621374"/>
    <lineage>
        <taxon>Bacteria</taxon>
        <taxon>Pseudomonadati</taxon>
        <taxon>Pseudomonadota</taxon>
        <taxon>Betaproteobacteria</taxon>
        <taxon>Burkholderiales</taxon>
        <taxon>Burkholderiaceae</taxon>
        <taxon>Pararobbsia</taxon>
    </lineage>
</organism>
<dbReference type="InterPro" id="IPR045004">
    <property type="entry name" value="ECH_dom"/>
</dbReference>
<reference evidence="5 6" key="1">
    <citation type="submission" date="2020-04" db="EMBL/GenBank/DDBJ databases">
        <authorList>
            <person name="De Canck E."/>
        </authorList>
    </citation>
    <scope>NUCLEOTIDE SEQUENCE [LARGE SCALE GENOMIC DNA]</scope>
    <source>
        <strain evidence="5 6">LMG 28138</strain>
    </source>
</reference>
<dbReference type="Gene3D" id="3.90.226.10">
    <property type="entry name" value="2-enoyl-CoA Hydratase, Chain A, domain 1"/>
    <property type="match status" value="1"/>
</dbReference>
<evidence type="ECO:0000256" key="3">
    <source>
        <dbReference type="ARBA" id="ARBA00022801"/>
    </source>
</evidence>
<dbReference type="Pfam" id="PF16113">
    <property type="entry name" value="ECH_2"/>
    <property type="match status" value="1"/>
</dbReference>
<dbReference type="SUPFAM" id="SSF52096">
    <property type="entry name" value="ClpP/crotonase"/>
    <property type="match status" value="1"/>
</dbReference>
<gene>
    <name evidence="5" type="primary">menB</name>
    <name evidence="5" type="ORF">LMG28138_01673</name>
</gene>
<evidence type="ECO:0000313" key="5">
    <source>
        <dbReference type="EMBL" id="CAB3783599.1"/>
    </source>
</evidence>
<accession>A0A6S7B0B4</accession>
<dbReference type="GO" id="GO:0003860">
    <property type="term" value="F:3-hydroxyisobutyryl-CoA hydrolase activity"/>
    <property type="evidence" value="ECO:0007669"/>
    <property type="project" value="UniProtKB-EC"/>
</dbReference>
<dbReference type="EMBL" id="CADIKM010000005">
    <property type="protein sequence ID" value="CAB3783599.1"/>
    <property type="molecule type" value="Genomic_DNA"/>
</dbReference>
<protein>
    <recommendedName>
        <fullName evidence="2">3-hydroxyisobutyryl-CoA hydrolase</fullName>
        <ecNumber evidence="2">3.1.2.4</ecNumber>
    </recommendedName>
</protein>